<evidence type="ECO:0000256" key="2">
    <source>
        <dbReference type="ARBA" id="ARBA00023012"/>
    </source>
</evidence>
<dbReference type="InterPro" id="IPR001789">
    <property type="entry name" value="Sig_transdc_resp-reg_receiver"/>
</dbReference>
<evidence type="ECO:0000256" key="1">
    <source>
        <dbReference type="ARBA" id="ARBA00022553"/>
    </source>
</evidence>
<evidence type="ECO:0000256" key="6">
    <source>
        <dbReference type="PROSITE-ProRule" id="PRU00169"/>
    </source>
</evidence>
<dbReference type="Pfam" id="PF04397">
    <property type="entry name" value="LytTR"/>
    <property type="match status" value="1"/>
</dbReference>
<dbReference type="AlphaFoldDB" id="A0A6A7N2V7"/>
<dbReference type="GO" id="GO:0000976">
    <property type="term" value="F:transcription cis-regulatory region binding"/>
    <property type="evidence" value="ECO:0007669"/>
    <property type="project" value="TreeGrafter"/>
</dbReference>
<feature type="compositionally biased region" description="Basic residues" evidence="7">
    <location>
        <begin position="14"/>
        <end position="23"/>
    </location>
</feature>
<reference evidence="10 11" key="1">
    <citation type="submission" date="2019-10" db="EMBL/GenBank/DDBJ databases">
        <title>Two novel species isolated from a subtropical stream in China.</title>
        <authorList>
            <person name="Lu H."/>
        </authorList>
    </citation>
    <scope>NUCLEOTIDE SEQUENCE [LARGE SCALE GENOMIC DNA]</scope>
    <source>
        <strain evidence="10 11">FT29W</strain>
    </source>
</reference>
<sequence length="287" mass="31821">MPAPVRAAGAGARAPRRRHRTRLHPPEPGRSVWRQGRVHHRTSRRRLAVHLRTAMRILIVEDEPLVAQRLQREVATFFGAGVRRVAHCDTLAGTHALLREEQFDLVLLDLNLHGEDGFKLLEMTGPAPFNTIVVSAHAERALTAFDVGVLDFVAKPFSQARLTQAFQRHLDSTAGARSRKLLVRRLGDIELVEFSAISHVRADGHYAELVMADGSTRFYDQPLDKLLEALGEGFMRVHRSHAVNLAHVVRLTVEAGGRYGLDTRYATAIPVSRSLYPAVKAALAAPT</sequence>
<name>A0A6A7N2V7_9BURK</name>
<proteinExistence type="predicted"/>
<dbReference type="PANTHER" id="PTHR48111:SF1">
    <property type="entry name" value="TWO-COMPONENT RESPONSE REGULATOR ORR33"/>
    <property type="match status" value="1"/>
</dbReference>
<gene>
    <name evidence="10" type="ORF">GEV02_14410</name>
</gene>
<comment type="caution">
    <text evidence="10">The sequence shown here is derived from an EMBL/GenBank/DDBJ whole genome shotgun (WGS) entry which is preliminary data.</text>
</comment>
<dbReference type="GO" id="GO:0000156">
    <property type="term" value="F:phosphorelay response regulator activity"/>
    <property type="evidence" value="ECO:0007669"/>
    <property type="project" value="TreeGrafter"/>
</dbReference>
<dbReference type="Pfam" id="PF00072">
    <property type="entry name" value="Response_reg"/>
    <property type="match status" value="1"/>
</dbReference>
<evidence type="ECO:0000313" key="10">
    <source>
        <dbReference type="EMBL" id="MQA39345.1"/>
    </source>
</evidence>
<evidence type="ECO:0000313" key="11">
    <source>
        <dbReference type="Proteomes" id="UP000440498"/>
    </source>
</evidence>
<dbReference type="SUPFAM" id="SSF52172">
    <property type="entry name" value="CheY-like"/>
    <property type="match status" value="1"/>
</dbReference>
<evidence type="ECO:0000259" key="9">
    <source>
        <dbReference type="PROSITE" id="PS50930"/>
    </source>
</evidence>
<feature type="region of interest" description="Disordered" evidence="7">
    <location>
        <begin position="1"/>
        <end position="31"/>
    </location>
</feature>
<evidence type="ECO:0000256" key="4">
    <source>
        <dbReference type="ARBA" id="ARBA00023125"/>
    </source>
</evidence>
<feature type="compositionally biased region" description="Low complexity" evidence="7">
    <location>
        <begin position="1"/>
        <end position="13"/>
    </location>
</feature>
<dbReference type="EMBL" id="WHUG01000005">
    <property type="protein sequence ID" value="MQA39345.1"/>
    <property type="molecule type" value="Genomic_DNA"/>
</dbReference>
<feature type="modified residue" description="4-aspartylphosphate" evidence="6">
    <location>
        <position position="109"/>
    </location>
</feature>
<keyword evidence="4" id="KW-0238">DNA-binding</keyword>
<dbReference type="GO" id="GO:0005829">
    <property type="term" value="C:cytosol"/>
    <property type="evidence" value="ECO:0007669"/>
    <property type="project" value="TreeGrafter"/>
</dbReference>
<keyword evidence="2" id="KW-0902">Two-component regulatory system</keyword>
<evidence type="ECO:0000259" key="8">
    <source>
        <dbReference type="PROSITE" id="PS50110"/>
    </source>
</evidence>
<dbReference type="PROSITE" id="PS50930">
    <property type="entry name" value="HTH_LYTTR"/>
    <property type="match status" value="1"/>
</dbReference>
<keyword evidence="11" id="KW-1185">Reference proteome</keyword>
<organism evidence="10 11">
    <name type="scientific">Rugamonas aquatica</name>
    <dbReference type="NCBI Taxonomy" id="2743357"/>
    <lineage>
        <taxon>Bacteria</taxon>
        <taxon>Pseudomonadati</taxon>
        <taxon>Pseudomonadota</taxon>
        <taxon>Betaproteobacteria</taxon>
        <taxon>Burkholderiales</taxon>
        <taxon>Oxalobacteraceae</taxon>
        <taxon>Telluria group</taxon>
        <taxon>Rugamonas</taxon>
    </lineage>
</organism>
<feature type="domain" description="Response regulatory" evidence="8">
    <location>
        <begin position="56"/>
        <end position="170"/>
    </location>
</feature>
<dbReference type="PANTHER" id="PTHR48111">
    <property type="entry name" value="REGULATOR OF RPOS"/>
    <property type="match status" value="1"/>
</dbReference>
<dbReference type="Gene3D" id="2.40.50.1020">
    <property type="entry name" value="LytTr DNA-binding domain"/>
    <property type="match status" value="1"/>
</dbReference>
<dbReference type="SMART" id="SM00448">
    <property type="entry name" value="REC"/>
    <property type="match status" value="1"/>
</dbReference>
<keyword evidence="1 6" id="KW-0597">Phosphoprotein</keyword>
<evidence type="ECO:0000256" key="3">
    <source>
        <dbReference type="ARBA" id="ARBA00023015"/>
    </source>
</evidence>
<dbReference type="SMART" id="SM00850">
    <property type="entry name" value="LytTR"/>
    <property type="match status" value="1"/>
</dbReference>
<accession>A0A6A7N2V7</accession>
<dbReference type="Proteomes" id="UP000440498">
    <property type="component" value="Unassembled WGS sequence"/>
</dbReference>
<dbReference type="GO" id="GO:0032993">
    <property type="term" value="C:protein-DNA complex"/>
    <property type="evidence" value="ECO:0007669"/>
    <property type="project" value="TreeGrafter"/>
</dbReference>
<feature type="domain" description="HTH LytTR-type" evidence="9">
    <location>
        <begin position="181"/>
        <end position="285"/>
    </location>
</feature>
<protein>
    <submittedName>
        <fullName evidence="10">Response regulator</fullName>
    </submittedName>
</protein>
<dbReference type="InterPro" id="IPR011006">
    <property type="entry name" value="CheY-like_superfamily"/>
</dbReference>
<keyword evidence="3" id="KW-0805">Transcription regulation</keyword>
<dbReference type="InterPro" id="IPR007492">
    <property type="entry name" value="LytTR_DNA-bd_dom"/>
</dbReference>
<evidence type="ECO:0000256" key="7">
    <source>
        <dbReference type="SAM" id="MobiDB-lite"/>
    </source>
</evidence>
<dbReference type="Gene3D" id="3.40.50.2300">
    <property type="match status" value="1"/>
</dbReference>
<dbReference type="GO" id="GO:0006355">
    <property type="term" value="P:regulation of DNA-templated transcription"/>
    <property type="evidence" value="ECO:0007669"/>
    <property type="project" value="TreeGrafter"/>
</dbReference>
<keyword evidence="5" id="KW-0804">Transcription</keyword>
<dbReference type="InterPro" id="IPR039420">
    <property type="entry name" value="WalR-like"/>
</dbReference>
<evidence type="ECO:0000256" key="5">
    <source>
        <dbReference type="ARBA" id="ARBA00023163"/>
    </source>
</evidence>
<dbReference type="PROSITE" id="PS50110">
    <property type="entry name" value="RESPONSE_REGULATORY"/>
    <property type="match status" value="1"/>
</dbReference>